<name>A0A834IZW9_RHYFE</name>
<protein>
    <submittedName>
        <fullName evidence="1">Uncharacterized protein</fullName>
    </submittedName>
</protein>
<comment type="caution">
    <text evidence="1">The sequence shown here is derived from an EMBL/GenBank/DDBJ whole genome shotgun (WGS) entry which is preliminary data.</text>
</comment>
<reference evidence="1" key="1">
    <citation type="submission" date="2020-08" db="EMBL/GenBank/DDBJ databases">
        <title>Genome sequencing and assembly of the red palm weevil Rhynchophorus ferrugineus.</title>
        <authorList>
            <person name="Dias G.B."/>
            <person name="Bergman C.M."/>
            <person name="Manee M."/>
        </authorList>
    </citation>
    <scope>NUCLEOTIDE SEQUENCE</scope>
    <source>
        <strain evidence="1">AA-2017</strain>
        <tissue evidence="1">Whole larva</tissue>
    </source>
</reference>
<keyword evidence="2" id="KW-1185">Reference proteome</keyword>
<dbReference type="Proteomes" id="UP000625711">
    <property type="component" value="Unassembled WGS sequence"/>
</dbReference>
<organism evidence="1 2">
    <name type="scientific">Rhynchophorus ferrugineus</name>
    <name type="common">Red palm weevil</name>
    <name type="synonym">Curculio ferrugineus</name>
    <dbReference type="NCBI Taxonomy" id="354439"/>
    <lineage>
        <taxon>Eukaryota</taxon>
        <taxon>Metazoa</taxon>
        <taxon>Ecdysozoa</taxon>
        <taxon>Arthropoda</taxon>
        <taxon>Hexapoda</taxon>
        <taxon>Insecta</taxon>
        <taxon>Pterygota</taxon>
        <taxon>Neoptera</taxon>
        <taxon>Endopterygota</taxon>
        <taxon>Coleoptera</taxon>
        <taxon>Polyphaga</taxon>
        <taxon>Cucujiformia</taxon>
        <taxon>Curculionidae</taxon>
        <taxon>Dryophthorinae</taxon>
        <taxon>Rhynchophorus</taxon>
    </lineage>
</organism>
<sequence>MHIEANLDSLEPVDIFHINARVYKSVVEDFKCSNLDYIRLRNFERNVSYGGIPLTDQNIVAVLNHTIDQIIAIRHNRNSEIHIGPVFSENKVPKNSDQVLEKVESTCNNIVSTKSNDALTLLLFGIDELVF</sequence>
<evidence type="ECO:0000313" key="1">
    <source>
        <dbReference type="EMBL" id="KAF7283707.1"/>
    </source>
</evidence>
<accession>A0A834IZW9</accession>
<evidence type="ECO:0000313" key="2">
    <source>
        <dbReference type="Proteomes" id="UP000625711"/>
    </source>
</evidence>
<dbReference type="EMBL" id="JAACXV010000089">
    <property type="protein sequence ID" value="KAF7283707.1"/>
    <property type="molecule type" value="Genomic_DNA"/>
</dbReference>
<dbReference type="AlphaFoldDB" id="A0A834IZW9"/>
<gene>
    <name evidence="1" type="ORF">GWI33_023093</name>
</gene>
<proteinExistence type="predicted"/>